<dbReference type="Proteomes" id="UP000183080">
    <property type="component" value="Unassembled WGS sequence"/>
</dbReference>
<dbReference type="InterPro" id="IPR023214">
    <property type="entry name" value="HAD_sf"/>
</dbReference>
<dbReference type="STRING" id="1888995.BD935_01725"/>
<gene>
    <name evidence="1" type="ORF">BD935_01725</name>
</gene>
<protein>
    <recommendedName>
        <fullName evidence="3">HAD family hydrolase</fullName>
    </recommendedName>
</protein>
<sequence length="256" mass="29338">MKPLSELKEKYLRKIKILLFDLDGTFISNDSLKSSTYRYLEKLRDNKIKTVVVTGRPAGWCDLIARWWPVNSVIGENGALSYSMLNGKMNRQFYDDAVSLEKSKELLDSLLNEIKAKFGEIYLAADQPFRQWDLALDISEENSLPPNKVREIYDFCISRGANAAISNIHLNVWYGEYTKCDMALKILDNWNVKIDECVYVGDSPNDSPMFKKFPISVGVKSVLDYSDFMKDYPSYVTERDGNQGFEDLVDSILSTK</sequence>
<dbReference type="GO" id="GO:0005829">
    <property type="term" value="C:cytosol"/>
    <property type="evidence" value="ECO:0007669"/>
    <property type="project" value="TreeGrafter"/>
</dbReference>
<dbReference type="SUPFAM" id="SSF56784">
    <property type="entry name" value="HAD-like"/>
    <property type="match status" value="1"/>
</dbReference>
<evidence type="ECO:0000313" key="2">
    <source>
        <dbReference type="Proteomes" id="UP000183080"/>
    </source>
</evidence>
<dbReference type="InterPro" id="IPR006379">
    <property type="entry name" value="HAD-SF_hydro_IIB"/>
</dbReference>
<dbReference type="InterPro" id="IPR036412">
    <property type="entry name" value="HAD-like_sf"/>
</dbReference>
<dbReference type="PANTHER" id="PTHR10000:SF8">
    <property type="entry name" value="HAD SUPERFAMILY HYDROLASE-LIKE, TYPE 3"/>
    <property type="match status" value="1"/>
</dbReference>
<dbReference type="Gene3D" id="3.40.50.1000">
    <property type="entry name" value="HAD superfamily/HAD-like"/>
    <property type="match status" value="2"/>
</dbReference>
<reference evidence="1 2" key="1">
    <citation type="submission" date="2016-08" db="EMBL/GenBank/DDBJ databases">
        <title>New Insights into Marine Group III Euryarchaeota, from dark to light.</title>
        <authorList>
            <person name="Haro-Moreno J.M."/>
            <person name="Rodriguez-Valera F."/>
            <person name="Lopez-Garcia P."/>
            <person name="Moreira D."/>
            <person name="Martin-Cuadrado A.B."/>
        </authorList>
    </citation>
    <scope>NUCLEOTIDE SEQUENCE [LARGE SCALE GENOMIC DNA]</scope>
    <source>
        <strain evidence="1">CG-Epi1</strain>
    </source>
</reference>
<proteinExistence type="predicted"/>
<comment type="caution">
    <text evidence="1">The sequence shown here is derived from an EMBL/GenBank/DDBJ whole genome shotgun (WGS) entry which is preliminary data.</text>
</comment>
<name>A0A1J5U2G9_9ARCH</name>
<evidence type="ECO:0000313" key="1">
    <source>
        <dbReference type="EMBL" id="OIR18502.1"/>
    </source>
</evidence>
<dbReference type="Pfam" id="PF08282">
    <property type="entry name" value="Hydrolase_3"/>
    <property type="match status" value="2"/>
</dbReference>
<dbReference type="PANTHER" id="PTHR10000">
    <property type="entry name" value="PHOSPHOSERINE PHOSPHATASE"/>
    <property type="match status" value="1"/>
</dbReference>
<organism evidence="1 2">
    <name type="scientific">Marine Group III euryarchaeote CG-Epi1</name>
    <dbReference type="NCBI Taxonomy" id="1888995"/>
    <lineage>
        <taxon>Archaea</taxon>
        <taxon>Methanobacteriati</taxon>
        <taxon>Thermoplasmatota</taxon>
        <taxon>Thermoplasmata</taxon>
        <taxon>Candidatus Thermoprofundales</taxon>
    </lineage>
</organism>
<dbReference type="AlphaFoldDB" id="A0A1J5U2G9"/>
<dbReference type="NCBIfam" id="TIGR01484">
    <property type="entry name" value="HAD-SF-IIB"/>
    <property type="match status" value="1"/>
</dbReference>
<dbReference type="EMBL" id="MIZA01000020">
    <property type="protein sequence ID" value="OIR18502.1"/>
    <property type="molecule type" value="Genomic_DNA"/>
</dbReference>
<evidence type="ECO:0008006" key="3">
    <source>
        <dbReference type="Google" id="ProtNLM"/>
    </source>
</evidence>
<accession>A0A1J5U2G9</accession>
<dbReference type="GO" id="GO:0016791">
    <property type="term" value="F:phosphatase activity"/>
    <property type="evidence" value="ECO:0007669"/>
    <property type="project" value="TreeGrafter"/>
</dbReference>
<dbReference type="GO" id="GO:0000287">
    <property type="term" value="F:magnesium ion binding"/>
    <property type="evidence" value="ECO:0007669"/>
    <property type="project" value="TreeGrafter"/>
</dbReference>